<evidence type="ECO:0000256" key="2">
    <source>
        <dbReference type="ARBA" id="ARBA00022737"/>
    </source>
</evidence>
<organism evidence="8 9">
    <name type="scientific">Scleropages formosus</name>
    <name type="common">Asian bonytongue</name>
    <name type="synonym">Osteoglossum formosum</name>
    <dbReference type="NCBI Taxonomy" id="113540"/>
    <lineage>
        <taxon>Eukaryota</taxon>
        <taxon>Metazoa</taxon>
        <taxon>Chordata</taxon>
        <taxon>Craniata</taxon>
        <taxon>Vertebrata</taxon>
        <taxon>Euteleostomi</taxon>
        <taxon>Actinopterygii</taxon>
        <taxon>Neopterygii</taxon>
        <taxon>Teleostei</taxon>
        <taxon>Osteoglossocephala</taxon>
        <taxon>Osteoglossomorpha</taxon>
        <taxon>Osteoglossiformes</taxon>
        <taxon>Osteoglossidae</taxon>
        <taxon>Scleropages</taxon>
    </lineage>
</organism>
<reference evidence="8" key="3">
    <citation type="submission" date="2025-09" db="UniProtKB">
        <authorList>
            <consortium name="Ensembl"/>
        </authorList>
    </citation>
    <scope>IDENTIFICATION</scope>
</reference>
<dbReference type="PANTHER" id="PTHR13763">
    <property type="entry name" value="BREAST CANCER TYPE 1 SUSCEPTIBILITY PROTEIN BRCA1"/>
    <property type="match status" value="1"/>
</dbReference>
<dbReference type="InterPro" id="IPR036420">
    <property type="entry name" value="BRCT_dom_sf"/>
</dbReference>
<feature type="compositionally biased region" description="Basic and acidic residues" evidence="6">
    <location>
        <begin position="57"/>
        <end position="70"/>
    </location>
</feature>
<dbReference type="Ensembl" id="ENSSFOT00015048095.1">
    <property type="protein sequence ID" value="ENSSFOP00015074633.1"/>
    <property type="gene ID" value="ENSSFOG00015012117.2"/>
</dbReference>
<dbReference type="SUPFAM" id="SSF52113">
    <property type="entry name" value="BRCT domain"/>
    <property type="match status" value="1"/>
</dbReference>
<keyword evidence="2" id="KW-0677">Repeat</keyword>
<evidence type="ECO:0000256" key="1">
    <source>
        <dbReference type="ARBA" id="ARBA00004123"/>
    </source>
</evidence>
<evidence type="ECO:0000256" key="5">
    <source>
        <dbReference type="ARBA" id="ARBA00023242"/>
    </source>
</evidence>
<dbReference type="GO" id="GO:0004842">
    <property type="term" value="F:ubiquitin-protein transferase activity"/>
    <property type="evidence" value="ECO:0007669"/>
    <property type="project" value="TreeGrafter"/>
</dbReference>
<keyword evidence="5" id="KW-0539">Nucleus</keyword>
<dbReference type="GO" id="GO:0043009">
    <property type="term" value="P:chordate embryonic development"/>
    <property type="evidence" value="ECO:0007669"/>
    <property type="project" value="TreeGrafter"/>
</dbReference>
<keyword evidence="3" id="KW-0227">DNA damage</keyword>
<name>A0A8C9WDH9_SCLFO</name>
<dbReference type="InterPro" id="IPR031099">
    <property type="entry name" value="BRCA1-associated"/>
</dbReference>
<evidence type="ECO:0000313" key="9">
    <source>
        <dbReference type="Proteomes" id="UP000694397"/>
    </source>
</evidence>
<dbReference type="PANTHER" id="PTHR13763:SF0">
    <property type="entry name" value="BREAST CANCER TYPE 1 SUSCEPTIBILITY PROTEIN"/>
    <property type="match status" value="1"/>
</dbReference>
<evidence type="ECO:0000256" key="3">
    <source>
        <dbReference type="ARBA" id="ARBA00022763"/>
    </source>
</evidence>
<dbReference type="GO" id="GO:0045944">
    <property type="term" value="P:positive regulation of transcription by RNA polymerase II"/>
    <property type="evidence" value="ECO:0007669"/>
    <property type="project" value="TreeGrafter"/>
</dbReference>
<feature type="domain" description="BRCT" evidence="7">
    <location>
        <begin position="1"/>
        <end position="46"/>
    </location>
</feature>
<comment type="subcellular location">
    <subcellularLocation>
        <location evidence="1">Nucleus</location>
    </subcellularLocation>
</comment>
<evidence type="ECO:0000259" key="7">
    <source>
        <dbReference type="PROSITE" id="PS50172"/>
    </source>
</evidence>
<accession>A0A8C9WDH9</accession>
<dbReference type="GO" id="GO:0000724">
    <property type="term" value="P:double-strand break repair via homologous recombination"/>
    <property type="evidence" value="ECO:0007669"/>
    <property type="project" value="TreeGrafter"/>
</dbReference>
<evidence type="ECO:0000256" key="4">
    <source>
        <dbReference type="ARBA" id="ARBA00023204"/>
    </source>
</evidence>
<dbReference type="InterPro" id="IPR001357">
    <property type="entry name" value="BRCT_dom"/>
</dbReference>
<dbReference type="GO" id="GO:0007095">
    <property type="term" value="P:mitotic G2 DNA damage checkpoint signaling"/>
    <property type="evidence" value="ECO:0007669"/>
    <property type="project" value="TreeGrafter"/>
</dbReference>
<dbReference type="Proteomes" id="UP000694397">
    <property type="component" value="Chromosome 20"/>
</dbReference>
<dbReference type="AlphaFoldDB" id="A0A8C9WDH9"/>
<evidence type="ECO:0000256" key="6">
    <source>
        <dbReference type="SAM" id="MobiDB-lite"/>
    </source>
</evidence>
<dbReference type="GO" id="GO:0031436">
    <property type="term" value="C:BRCA1-BARD1 complex"/>
    <property type="evidence" value="ECO:0007669"/>
    <property type="project" value="TreeGrafter"/>
</dbReference>
<reference evidence="8 9" key="1">
    <citation type="submission" date="2019-04" db="EMBL/GenBank/DDBJ databases">
        <authorList>
            <consortium name="Wellcome Sanger Institute Data Sharing"/>
        </authorList>
    </citation>
    <scope>NUCLEOTIDE SEQUENCE [LARGE SCALE GENOMIC DNA]</scope>
</reference>
<dbReference type="GeneTree" id="ENSGT00440000034289"/>
<sequence>MHKELVCERTLKYFLGIAGRKWVVSFHWIAESFRQGKVLDEAPFEVRGDMATGRSHRGPEKARNTNEQKVRGWRAGAQTAHTHCSTRCVSNNWLVGEVDTQDPQPLER</sequence>
<dbReference type="Gene3D" id="3.40.50.10190">
    <property type="entry name" value="BRCT domain"/>
    <property type="match status" value="1"/>
</dbReference>
<dbReference type="GO" id="GO:0070531">
    <property type="term" value="C:BRCA1-A complex"/>
    <property type="evidence" value="ECO:0007669"/>
    <property type="project" value="TreeGrafter"/>
</dbReference>
<dbReference type="PROSITE" id="PS50172">
    <property type="entry name" value="BRCT"/>
    <property type="match status" value="1"/>
</dbReference>
<proteinExistence type="predicted"/>
<gene>
    <name evidence="8" type="primary">brca1</name>
</gene>
<keyword evidence="4" id="KW-0234">DNA repair</keyword>
<protein>
    <recommendedName>
        <fullName evidence="7">BRCT domain-containing protein</fullName>
    </recommendedName>
</protein>
<evidence type="ECO:0000313" key="8">
    <source>
        <dbReference type="Ensembl" id="ENSSFOP00015074633.1"/>
    </source>
</evidence>
<feature type="region of interest" description="Disordered" evidence="6">
    <location>
        <begin position="49"/>
        <end position="76"/>
    </location>
</feature>
<reference evidence="8" key="2">
    <citation type="submission" date="2025-08" db="UniProtKB">
        <authorList>
            <consortium name="Ensembl"/>
        </authorList>
    </citation>
    <scope>IDENTIFICATION</scope>
</reference>
<keyword evidence="9" id="KW-1185">Reference proteome</keyword>